<reference evidence="2 3" key="1">
    <citation type="submission" date="2019-12" db="EMBL/GenBank/DDBJ databases">
        <title>Genomic-based taxomic classification of the family Erythrobacteraceae.</title>
        <authorList>
            <person name="Xu L."/>
        </authorList>
    </citation>
    <scope>NUCLEOTIDE SEQUENCE [LARGE SCALE GENOMIC DNA]</scope>
    <source>
        <strain evidence="2 3">DSM 18604</strain>
    </source>
</reference>
<dbReference type="OrthoDB" id="754716at2"/>
<evidence type="ECO:0000313" key="3">
    <source>
        <dbReference type="Proteomes" id="UP000460561"/>
    </source>
</evidence>
<protein>
    <submittedName>
        <fullName evidence="2">DUF4062 domain-containing protein</fullName>
    </submittedName>
</protein>
<name>A0A845A4K3_9SPHN</name>
<evidence type="ECO:0000313" key="2">
    <source>
        <dbReference type="EMBL" id="MXP24664.1"/>
    </source>
</evidence>
<organism evidence="2 3">
    <name type="scientific">Altericroceibacterium indicum</name>
    <dbReference type="NCBI Taxonomy" id="374177"/>
    <lineage>
        <taxon>Bacteria</taxon>
        <taxon>Pseudomonadati</taxon>
        <taxon>Pseudomonadota</taxon>
        <taxon>Alphaproteobacteria</taxon>
        <taxon>Sphingomonadales</taxon>
        <taxon>Erythrobacteraceae</taxon>
        <taxon>Altericroceibacterium</taxon>
    </lineage>
</organism>
<dbReference type="EMBL" id="WTYQ01000001">
    <property type="protein sequence ID" value="MXP24664.1"/>
    <property type="molecule type" value="Genomic_DNA"/>
</dbReference>
<comment type="caution">
    <text evidence="2">The sequence shown here is derived from an EMBL/GenBank/DDBJ whole genome shotgun (WGS) entry which is preliminary data.</text>
</comment>
<feature type="domain" description="DUF4062" evidence="1">
    <location>
        <begin position="1"/>
        <end position="85"/>
    </location>
</feature>
<proteinExistence type="predicted"/>
<keyword evidence="3" id="KW-1185">Reference proteome</keyword>
<dbReference type="InterPro" id="IPR025139">
    <property type="entry name" value="DUF4062"/>
</dbReference>
<dbReference type="Pfam" id="PF13271">
    <property type="entry name" value="DUF4062"/>
    <property type="match status" value="1"/>
</dbReference>
<dbReference type="AlphaFoldDB" id="A0A845A4K3"/>
<gene>
    <name evidence="2" type="ORF">GRI39_01210</name>
</gene>
<dbReference type="Proteomes" id="UP000460561">
    <property type="component" value="Unassembled WGS sequence"/>
</dbReference>
<evidence type="ECO:0000259" key="1">
    <source>
        <dbReference type="Pfam" id="PF13271"/>
    </source>
</evidence>
<sequence length="197" mass="21868">MLSSTVYGMEDRLDQIHGLLTGFGYQVWSSHKGSLPVVPGLSAFDTCLAAVDACDLFFGIIRPQYGSGVEEAGGNSITHRELSRAIELDKPRFFLADAIVVNARRLLMDLGHKGSAGRAKLKLGKGAKLIDDLRVIDMYEEAIQDAVPITDRTNNWVQTYGDRDDILRYVEEQFNRYEDLEELVMRPSPATEGDAEA</sequence>
<accession>A0A845A4K3</accession>